<feature type="signal peptide" evidence="1">
    <location>
        <begin position="1"/>
        <end position="22"/>
    </location>
</feature>
<name>F2IBI0_FLUTR</name>
<evidence type="ECO:0000256" key="1">
    <source>
        <dbReference type="SAM" id="SignalP"/>
    </source>
</evidence>
<dbReference type="AlphaFoldDB" id="F2IBI0"/>
<feature type="chain" id="PRO_5003283545" description="DUF3888 domain-containing protein" evidence="1">
    <location>
        <begin position="23"/>
        <end position="281"/>
    </location>
</feature>
<evidence type="ECO:0000313" key="3">
    <source>
        <dbReference type="Proteomes" id="UP000007463"/>
    </source>
</evidence>
<reference evidence="2 3" key="1">
    <citation type="journal article" date="2011" name="Stand. Genomic Sci.">
        <title>Complete genome sequence of the gliding freshwater bacterium Fluviicola taffensis type strain (RW262).</title>
        <authorList>
            <person name="Woyke T."/>
            <person name="Chertkov O."/>
            <person name="Lapidus A."/>
            <person name="Nolan M."/>
            <person name="Lucas S."/>
            <person name="Del Rio T.G."/>
            <person name="Tice H."/>
            <person name="Cheng J.F."/>
            <person name="Tapia R."/>
            <person name="Han C."/>
            <person name="Goodwin L."/>
            <person name="Pitluck S."/>
            <person name="Liolios K."/>
            <person name="Pagani I."/>
            <person name="Ivanova N."/>
            <person name="Huntemann M."/>
            <person name="Mavromatis K."/>
            <person name="Mikhailova N."/>
            <person name="Pati A."/>
            <person name="Chen A."/>
            <person name="Palaniappan K."/>
            <person name="Land M."/>
            <person name="Hauser L."/>
            <person name="Brambilla E.M."/>
            <person name="Rohde M."/>
            <person name="Mwirichia R."/>
            <person name="Sikorski J."/>
            <person name="Tindall B.J."/>
            <person name="Goker M."/>
            <person name="Bristow J."/>
            <person name="Eisen J.A."/>
            <person name="Markowitz V."/>
            <person name="Hugenholtz P."/>
            <person name="Klenk H.P."/>
            <person name="Kyrpides N.C."/>
        </authorList>
    </citation>
    <scope>NUCLEOTIDE SEQUENCE [LARGE SCALE GENOMIC DNA]</scope>
    <source>
        <strain evidence="3">DSM 16823 / RW262 / RW262</strain>
    </source>
</reference>
<evidence type="ECO:0008006" key="4">
    <source>
        <dbReference type="Google" id="ProtNLM"/>
    </source>
</evidence>
<dbReference type="HOGENOM" id="CLU_989555_0_0_10"/>
<dbReference type="KEGG" id="fte:Fluta_2302"/>
<proteinExistence type="predicted"/>
<dbReference type="EMBL" id="CP002542">
    <property type="protein sequence ID" value="AEA44288.1"/>
    <property type="molecule type" value="Genomic_DNA"/>
</dbReference>
<organism evidence="2 3">
    <name type="scientific">Fluviicola taffensis (strain DSM 16823 / NCIMB 13979 / RW262)</name>
    <dbReference type="NCBI Taxonomy" id="755732"/>
    <lineage>
        <taxon>Bacteria</taxon>
        <taxon>Pseudomonadati</taxon>
        <taxon>Bacteroidota</taxon>
        <taxon>Flavobacteriia</taxon>
        <taxon>Flavobacteriales</taxon>
        <taxon>Crocinitomicaceae</taxon>
        <taxon>Fluviicola</taxon>
    </lineage>
</organism>
<accession>F2IBI0</accession>
<sequence length="281" mass="32789" precursor="true">MNTLMKLLFLMTFLLGSGYSFAQTPSVKPVKKEFFLNDTLSFIFDGVIRNDRFHEWKKPVWGVLRRSITGWDTLIHVQRQERMDTLVPYSIFQNYKHDFIIIDTLYRAYKDNELYPKECLFKQNGTYMLTILSGDGKEIVYSEPFSISTKTTIDAQLAEELRLSLDTLSIGDNKFTLEASLWRDMSQRMGGNQTNCYSELKEVNHLLPNEIVLKKQYVVHENEVWIGDYEQIKKTKTVIETIVRNGPKWSENVKVDVICEFEYAGKTYRVISKSRLIGSVE</sequence>
<protein>
    <recommendedName>
        <fullName evidence="4">DUF3888 domain-containing protein</fullName>
    </recommendedName>
</protein>
<reference evidence="3" key="2">
    <citation type="submission" date="2011-02" db="EMBL/GenBank/DDBJ databases">
        <title>The complete genome of Fluviicola taffensis DSM 16823.</title>
        <authorList>
            <consortium name="US DOE Joint Genome Institute (JGI-PGF)"/>
            <person name="Lucas S."/>
            <person name="Copeland A."/>
            <person name="Lapidus A."/>
            <person name="Bruce D."/>
            <person name="Goodwin L."/>
            <person name="Pitluck S."/>
            <person name="Kyrpides N."/>
            <person name="Mavromatis K."/>
            <person name="Ivanova N."/>
            <person name="Mikhailova N."/>
            <person name="Pagani I."/>
            <person name="Chertkov O."/>
            <person name="Detter J.C."/>
            <person name="Han C."/>
            <person name="Tapia R."/>
            <person name="Land M."/>
            <person name="Hauser L."/>
            <person name="Markowitz V."/>
            <person name="Cheng J.-F."/>
            <person name="Hugenholtz P."/>
            <person name="Woyke T."/>
            <person name="Wu D."/>
            <person name="Tindall B."/>
            <person name="Pomrenke H.G."/>
            <person name="Brambilla E."/>
            <person name="Klenk H.-P."/>
            <person name="Eisen J.A."/>
        </authorList>
    </citation>
    <scope>NUCLEOTIDE SEQUENCE [LARGE SCALE GENOMIC DNA]</scope>
    <source>
        <strain evidence="3">DSM 16823 / RW262 / RW262</strain>
    </source>
</reference>
<gene>
    <name evidence="2" type="ordered locus">Fluta_2302</name>
</gene>
<keyword evidence="1" id="KW-0732">Signal</keyword>
<evidence type="ECO:0000313" key="2">
    <source>
        <dbReference type="EMBL" id="AEA44288.1"/>
    </source>
</evidence>
<keyword evidence="3" id="KW-1185">Reference proteome</keyword>
<dbReference type="Proteomes" id="UP000007463">
    <property type="component" value="Chromosome"/>
</dbReference>